<dbReference type="Pfam" id="PF00250">
    <property type="entry name" value="Forkhead"/>
    <property type="match status" value="1"/>
</dbReference>
<name>A0ABN8N6F5_9CNID</name>
<dbReference type="PANTHER" id="PTHR11829">
    <property type="entry name" value="FORKHEAD BOX PROTEIN"/>
    <property type="match status" value="1"/>
</dbReference>
<dbReference type="PROSITE" id="PS50039">
    <property type="entry name" value="FORK_HEAD_3"/>
    <property type="match status" value="1"/>
</dbReference>
<keyword evidence="4 7" id="KW-0238">DNA-binding</keyword>
<feature type="region of interest" description="Disordered" evidence="8">
    <location>
        <begin position="204"/>
        <end position="250"/>
    </location>
</feature>
<dbReference type="EMBL" id="CALNXI010000752">
    <property type="protein sequence ID" value="CAH3043896.1"/>
    <property type="molecule type" value="Genomic_DNA"/>
</dbReference>
<dbReference type="PROSITE" id="PS00658">
    <property type="entry name" value="FORK_HEAD_2"/>
    <property type="match status" value="1"/>
</dbReference>
<keyword evidence="2" id="KW-0221">Differentiation</keyword>
<dbReference type="SMART" id="SM00339">
    <property type="entry name" value="FH"/>
    <property type="match status" value="1"/>
</dbReference>
<evidence type="ECO:0000256" key="5">
    <source>
        <dbReference type="ARBA" id="ARBA00023242"/>
    </source>
</evidence>
<dbReference type="PROSITE" id="PS00657">
    <property type="entry name" value="FORK_HEAD_1"/>
    <property type="match status" value="1"/>
</dbReference>
<protein>
    <recommendedName>
        <fullName evidence="6">Forkhead box protein L2</fullName>
    </recommendedName>
</protein>
<accession>A0ABN8N6F5</accession>
<evidence type="ECO:0000256" key="1">
    <source>
        <dbReference type="ARBA" id="ARBA00022499"/>
    </source>
</evidence>
<organism evidence="10 11">
    <name type="scientific">Porites evermanni</name>
    <dbReference type="NCBI Taxonomy" id="104178"/>
    <lineage>
        <taxon>Eukaryota</taxon>
        <taxon>Metazoa</taxon>
        <taxon>Cnidaria</taxon>
        <taxon>Anthozoa</taxon>
        <taxon>Hexacorallia</taxon>
        <taxon>Scleractinia</taxon>
        <taxon>Fungiina</taxon>
        <taxon>Poritidae</taxon>
        <taxon>Porites</taxon>
    </lineage>
</organism>
<comment type="caution">
    <text evidence="10">The sequence shown here is derived from an EMBL/GenBank/DDBJ whole genome shotgun (WGS) entry which is preliminary data.</text>
</comment>
<evidence type="ECO:0000256" key="7">
    <source>
        <dbReference type="PROSITE-ProRule" id="PRU00089"/>
    </source>
</evidence>
<evidence type="ECO:0000313" key="10">
    <source>
        <dbReference type="EMBL" id="CAH3043896.1"/>
    </source>
</evidence>
<dbReference type="PRINTS" id="PR00053">
    <property type="entry name" value="FORKHEAD"/>
</dbReference>
<dbReference type="InterPro" id="IPR001766">
    <property type="entry name" value="Fork_head_dom"/>
</dbReference>
<dbReference type="InterPro" id="IPR036390">
    <property type="entry name" value="WH_DNA-bd_sf"/>
</dbReference>
<proteinExistence type="predicted"/>
<feature type="compositionally biased region" description="Basic and acidic residues" evidence="8">
    <location>
        <begin position="219"/>
        <end position="248"/>
    </location>
</feature>
<evidence type="ECO:0000256" key="4">
    <source>
        <dbReference type="ARBA" id="ARBA00023125"/>
    </source>
</evidence>
<sequence>MFPPHRSCYVSPYLCQPAFHAALPSYPSGFYPQWGRNGFPLNYHGAGIFFRDQEPLPKPPYSYVALISMAIKQAPNGKITLSGIYQFITENFPYYRLNKRGWQNSIRHNLSLNKCFVKIPRERSDPGKGCYWSLDPSYEEMFEEGNFRRRRRRQRNNRGKGDDEDDEDELDAIDTTEMSTESKILSEQAQEPDIKRALVQGDEHKASDLNSSGGFPAKEANETKKQKLDSTDKTTKAEMDSDSHHEANWDTVSHPFSIDNILGNKKRRKGLSIQIDEPSLKVQKGALVKVQTASAGSTQMRPDAGKMTGLCEMQCPVTRLSVQSSESFSIPKQAFCNACSAFSRDCSGKNCSNSALTTYEAEIECSKRMPQDYKFIFKSQSTRIRSAPGAWVPDHEPACFSHELRIPFGSRNYYFLEKLKDPRLLALLKIAGITPKTLAVLKLSTLGPERAIGNLAI</sequence>
<reference evidence="10 11" key="1">
    <citation type="submission" date="2022-05" db="EMBL/GenBank/DDBJ databases">
        <authorList>
            <consortium name="Genoscope - CEA"/>
            <person name="William W."/>
        </authorList>
    </citation>
    <scope>NUCLEOTIDE SEQUENCE [LARGE SCALE GENOMIC DNA]</scope>
</reference>
<dbReference type="InterPro" id="IPR018122">
    <property type="entry name" value="TF_fork_head_CS_1"/>
</dbReference>
<keyword evidence="1" id="KW-1017">Isopeptide bond</keyword>
<evidence type="ECO:0000256" key="6">
    <source>
        <dbReference type="ARBA" id="ARBA00034872"/>
    </source>
</evidence>
<comment type="subcellular location">
    <subcellularLocation>
        <location evidence="7">Nucleus</location>
    </subcellularLocation>
</comment>
<dbReference type="Proteomes" id="UP001159427">
    <property type="component" value="Unassembled WGS sequence"/>
</dbReference>
<feature type="DNA-binding region" description="Fork-head" evidence="7">
    <location>
        <begin position="58"/>
        <end position="152"/>
    </location>
</feature>
<feature type="region of interest" description="Disordered" evidence="8">
    <location>
        <begin position="149"/>
        <end position="171"/>
    </location>
</feature>
<feature type="compositionally biased region" description="Basic residues" evidence="8">
    <location>
        <begin position="149"/>
        <end position="158"/>
    </location>
</feature>
<dbReference type="InterPro" id="IPR030456">
    <property type="entry name" value="TF_fork_head_CS_2"/>
</dbReference>
<dbReference type="InterPro" id="IPR050211">
    <property type="entry name" value="FOX_domain-containing"/>
</dbReference>
<keyword evidence="3" id="KW-0832">Ubl conjugation</keyword>
<dbReference type="InterPro" id="IPR036388">
    <property type="entry name" value="WH-like_DNA-bd_sf"/>
</dbReference>
<feature type="domain" description="Fork-head" evidence="9">
    <location>
        <begin position="58"/>
        <end position="152"/>
    </location>
</feature>
<dbReference type="Gene3D" id="1.10.10.10">
    <property type="entry name" value="Winged helix-like DNA-binding domain superfamily/Winged helix DNA-binding domain"/>
    <property type="match status" value="1"/>
</dbReference>
<evidence type="ECO:0000256" key="8">
    <source>
        <dbReference type="SAM" id="MobiDB-lite"/>
    </source>
</evidence>
<keyword evidence="11" id="KW-1185">Reference proteome</keyword>
<evidence type="ECO:0000256" key="3">
    <source>
        <dbReference type="ARBA" id="ARBA00022843"/>
    </source>
</evidence>
<evidence type="ECO:0000313" key="11">
    <source>
        <dbReference type="Proteomes" id="UP001159427"/>
    </source>
</evidence>
<dbReference type="SUPFAM" id="SSF46785">
    <property type="entry name" value="Winged helix' DNA-binding domain"/>
    <property type="match status" value="1"/>
</dbReference>
<evidence type="ECO:0000259" key="9">
    <source>
        <dbReference type="PROSITE" id="PS50039"/>
    </source>
</evidence>
<evidence type="ECO:0000256" key="2">
    <source>
        <dbReference type="ARBA" id="ARBA00022782"/>
    </source>
</evidence>
<keyword evidence="5 7" id="KW-0539">Nucleus</keyword>
<gene>
    <name evidence="10" type="ORF">PEVE_00040732</name>
</gene>
<dbReference type="PANTHER" id="PTHR11829:SF411">
    <property type="entry name" value="FORKHEAD BOX PROTEIN L2"/>
    <property type="match status" value="1"/>
</dbReference>
<feature type="compositionally biased region" description="Acidic residues" evidence="8">
    <location>
        <begin position="162"/>
        <end position="171"/>
    </location>
</feature>